<name>A0A7R7EME5_9FIRM</name>
<evidence type="ECO:0000259" key="1">
    <source>
        <dbReference type="Pfam" id="PF07883"/>
    </source>
</evidence>
<reference evidence="2 3" key="1">
    <citation type="submission" date="2020-11" db="EMBL/GenBank/DDBJ databases">
        <title>Draft genome sequencing of a Lachnospiraceae strain isolated from anoxic soil subjected to BSD treatment.</title>
        <authorList>
            <person name="Uek A."/>
            <person name="Tonouchi A."/>
        </authorList>
    </citation>
    <scope>NUCLEOTIDE SEQUENCE [LARGE SCALE GENOMIC DNA]</scope>
    <source>
        <strain evidence="2 3">TB5</strain>
    </source>
</reference>
<evidence type="ECO:0000313" key="2">
    <source>
        <dbReference type="EMBL" id="BCN31187.1"/>
    </source>
</evidence>
<proteinExistence type="predicted"/>
<dbReference type="EMBL" id="AP024169">
    <property type="protein sequence ID" value="BCN31187.1"/>
    <property type="molecule type" value="Genomic_DNA"/>
</dbReference>
<dbReference type="InterPro" id="IPR013096">
    <property type="entry name" value="Cupin_2"/>
</dbReference>
<dbReference type="SUPFAM" id="SSF51182">
    <property type="entry name" value="RmlC-like cupins"/>
    <property type="match status" value="1"/>
</dbReference>
<dbReference type="InterPro" id="IPR014710">
    <property type="entry name" value="RmlC-like_jellyroll"/>
</dbReference>
<keyword evidence="3" id="KW-1185">Reference proteome</keyword>
<organism evidence="2 3">
    <name type="scientific">Anaeromicropila herbilytica</name>
    <dbReference type="NCBI Taxonomy" id="2785025"/>
    <lineage>
        <taxon>Bacteria</taxon>
        <taxon>Bacillati</taxon>
        <taxon>Bacillota</taxon>
        <taxon>Clostridia</taxon>
        <taxon>Lachnospirales</taxon>
        <taxon>Lachnospiraceae</taxon>
        <taxon>Anaeromicropila</taxon>
    </lineage>
</organism>
<protein>
    <submittedName>
        <fullName evidence="2">Cupin</fullName>
    </submittedName>
</protein>
<sequence>MKDMKEFPKFMKNEQNKIDSTLTLEKDKDGYFFEGKDGVQMVIWTYLKDTSTDDHIHRFDEYIACVKGKYTLIINGEEIVLNPGDEYHIPANTLHKSESKMGTRTIHAFDGKRYNKLHHVFNNYFKSL</sequence>
<feature type="domain" description="Cupin type-2" evidence="1">
    <location>
        <begin position="43"/>
        <end position="97"/>
    </location>
</feature>
<dbReference type="KEGG" id="ahb:bsdtb5_24820"/>
<dbReference type="Pfam" id="PF07883">
    <property type="entry name" value="Cupin_2"/>
    <property type="match status" value="1"/>
</dbReference>
<dbReference type="AlphaFoldDB" id="A0A7R7EME5"/>
<evidence type="ECO:0000313" key="3">
    <source>
        <dbReference type="Proteomes" id="UP000595897"/>
    </source>
</evidence>
<dbReference type="Gene3D" id="2.60.120.10">
    <property type="entry name" value="Jelly Rolls"/>
    <property type="match status" value="1"/>
</dbReference>
<dbReference type="RefSeq" id="WP_271712329.1">
    <property type="nucleotide sequence ID" value="NZ_AP024169.1"/>
</dbReference>
<dbReference type="InterPro" id="IPR011051">
    <property type="entry name" value="RmlC_Cupin_sf"/>
</dbReference>
<gene>
    <name evidence="2" type="ORF">bsdtb5_24820</name>
</gene>
<dbReference type="Proteomes" id="UP000595897">
    <property type="component" value="Chromosome"/>
</dbReference>
<accession>A0A7R7EME5</accession>